<proteinExistence type="predicted"/>
<name>A0A830EVP4_9EURY</name>
<dbReference type="Pfam" id="PF01161">
    <property type="entry name" value="PBP"/>
    <property type="match status" value="1"/>
</dbReference>
<evidence type="ECO:0000313" key="3">
    <source>
        <dbReference type="Proteomes" id="UP000614221"/>
    </source>
</evidence>
<sequence>MAGYHKVDYDLPLLSDMRRRHFVQTLGVSALVGSAGCTGQSDDTASTFDVSSPAFSSGDELPARFTCGGDGVSPPFVIERVPEPTAALAVTAEYDGGVFSQPVFWTLWNVPPETERIPAGLPREPTLDTLGGARQGTQPPNEPGYEPPCPPAGQPYEHRFQVYALGEKLSIEGGTEQEEASETIANALIASTRITVDYTHPVETDS</sequence>
<dbReference type="Proteomes" id="UP000614221">
    <property type="component" value="Unassembled WGS sequence"/>
</dbReference>
<organism evidence="2 3">
    <name type="scientific">Haloarcula sebkhae</name>
    <dbReference type="NCBI Taxonomy" id="932660"/>
    <lineage>
        <taxon>Archaea</taxon>
        <taxon>Methanobacteriati</taxon>
        <taxon>Methanobacteriota</taxon>
        <taxon>Stenosarchaea group</taxon>
        <taxon>Halobacteria</taxon>
        <taxon>Halobacteriales</taxon>
        <taxon>Haloarculaceae</taxon>
        <taxon>Haloarcula</taxon>
    </lineage>
</organism>
<dbReference type="Gene3D" id="3.90.280.10">
    <property type="entry name" value="PEBP-like"/>
    <property type="match status" value="1"/>
</dbReference>
<dbReference type="PANTHER" id="PTHR30289:SF1">
    <property type="entry name" value="PEBP (PHOSPHATIDYLETHANOLAMINE-BINDING PROTEIN) FAMILY PROTEIN"/>
    <property type="match status" value="1"/>
</dbReference>
<dbReference type="SUPFAM" id="SSF49777">
    <property type="entry name" value="PEBP-like"/>
    <property type="match status" value="1"/>
</dbReference>
<dbReference type="InterPro" id="IPR008914">
    <property type="entry name" value="PEBP"/>
</dbReference>
<dbReference type="PANTHER" id="PTHR30289">
    <property type="entry name" value="UNCHARACTERIZED PROTEIN YBCL-RELATED"/>
    <property type="match status" value="1"/>
</dbReference>
<accession>A0A830EVP4</accession>
<gene>
    <name evidence="2" type="ORF">GCM10009067_05370</name>
</gene>
<reference evidence="2" key="1">
    <citation type="journal article" date="2014" name="Int. J. Syst. Evol. Microbiol.">
        <title>Complete genome sequence of Corynebacterium casei LMG S-19264T (=DSM 44701T), isolated from a smear-ripened cheese.</title>
        <authorList>
            <consortium name="US DOE Joint Genome Institute (JGI-PGF)"/>
            <person name="Walter F."/>
            <person name="Albersmeier A."/>
            <person name="Kalinowski J."/>
            <person name="Ruckert C."/>
        </authorList>
    </citation>
    <scope>NUCLEOTIDE SEQUENCE</scope>
    <source>
        <strain evidence="2">JCM 19018</strain>
    </source>
</reference>
<comment type="caution">
    <text evidence="2">The sequence shown here is derived from an EMBL/GenBank/DDBJ whole genome shotgun (WGS) entry which is preliminary data.</text>
</comment>
<evidence type="ECO:0000313" key="2">
    <source>
        <dbReference type="EMBL" id="GGK55840.1"/>
    </source>
</evidence>
<dbReference type="CDD" id="cd00865">
    <property type="entry name" value="PEBP_bact_arch"/>
    <property type="match status" value="1"/>
</dbReference>
<protein>
    <recommendedName>
        <fullName evidence="4">YbhB/YbcL family Raf kinase inhibitor-like protein</fullName>
    </recommendedName>
</protein>
<feature type="region of interest" description="Disordered" evidence="1">
    <location>
        <begin position="116"/>
        <end position="145"/>
    </location>
</feature>
<reference evidence="2" key="2">
    <citation type="submission" date="2020-09" db="EMBL/GenBank/DDBJ databases">
        <authorList>
            <person name="Sun Q."/>
            <person name="Ohkuma M."/>
        </authorList>
    </citation>
    <scope>NUCLEOTIDE SEQUENCE</scope>
    <source>
        <strain evidence="2">JCM 19018</strain>
    </source>
</reference>
<evidence type="ECO:0008006" key="4">
    <source>
        <dbReference type="Google" id="ProtNLM"/>
    </source>
</evidence>
<dbReference type="AlphaFoldDB" id="A0A830EVP4"/>
<dbReference type="InterPro" id="IPR005247">
    <property type="entry name" value="YbhB_YbcL/LppC-like"/>
</dbReference>
<evidence type="ECO:0000256" key="1">
    <source>
        <dbReference type="SAM" id="MobiDB-lite"/>
    </source>
</evidence>
<dbReference type="EMBL" id="BMPD01000001">
    <property type="protein sequence ID" value="GGK55840.1"/>
    <property type="molecule type" value="Genomic_DNA"/>
</dbReference>
<dbReference type="NCBIfam" id="TIGR00481">
    <property type="entry name" value="YbhB/YbcL family Raf kinase inhibitor-like protein"/>
    <property type="match status" value="1"/>
</dbReference>
<dbReference type="InterPro" id="IPR036610">
    <property type="entry name" value="PEBP-like_sf"/>
</dbReference>